<evidence type="ECO:0000256" key="8">
    <source>
        <dbReference type="ARBA" id="ARBA00023004"/>
    </source>
</evidence>
<evidence type="ECO:0000256" key="9">
    <source>
        <dbReference type="ARBA" id="ARBA00023242"/>
    </source>
</evidence>
<evidence type="ECO:0000256" key="6">
    <source>
        <dbReference type="ARBA" id="ARBA00022964"/>
    </source>
</evidence>
<dbReference type="InterPro" id="IPR051842">
    <property type="entry name" value="uS12_prolyl_hydroxylase"/>
</dbReference>
<feature type="compositionally biased region" description="Low complexity" evidence="13">
    <location>
        <begin position="525"/>
        <end position="538"/>
    </location>
</feature>
<dbReference type="GO" id="GO:0010604">
    <property type="term" value="P:positive regulation of macromolecule metabolic process"/>
    <property type="evidence" value="ECO:0007669"/>
    <property type="project" value="UniProtKB-ARBA"/>
</dbReference>
<keyword evidence="4" id="KW-0479">Metal-binding</keyword>
<feature type="compositionally biased region" description="Low complexity" evidence="13">
    <location>
        <begin position="11"/>
        <end position="20"/>
    </location>
</feature>
<dbReference type="GO" id="GO:0005506">
    <property type="term" value="F:iron ion binding"/>
    <property type="evidence" value="ECO:0007669"/>
    <property type="project" value="InterPro"/>
</dbReference>
<proteinExistence type="inferred from homology"/>
<evidence type="ECO:0000259" key="14">
    <source>
        <dbReference type="PROSITE" id="PS51471"/>
    </source>
</evidence>
<dbReference type="Gene3D" id="3.60.130.20">
    <property type="entry name" value="Oxoglutarate/iron-dependent oxygenase, C-terminal degradation domain"/>
    <property type="match status" value="1"/>
</dbReference>
<organism evidence="15 16">
    <name type="scientific">Claviceps humidiphila</name>
    <dbReference type="NCBI Taxonomy" id="1294629"/>
    <lineage>
        <taxon>Eukaryota</taxon>
        <taxon>Fungi</taxon>
        <taxon>Dikarya</taxon>
        <taxon>Ascomycota</taxon>
        <taxon>Pezizomycotina</taxon>
        <taxon>Sordariomycetes</taxon>
        <taxon>Hypocreomycetidae</taxon>
        <taxon>Hypocreales</taxon>
        <taxon>Clavicipitaceae</taxon>
        <taxon>Claviceps</taxon>
    </lineage>
</organism>
<sequence length="832" mass="90399">MKRKAEDEVVGSLDSSGSSGSHKKSKTSPSAEAIQQRFRNGLFDTSVRDAYTKEYASSAPYKHAVIHELVDDTLLRSVRDEVCNNLQYTLKETDIYKIHQSGDLANIDGLDPELVAKVPSLLALRDALYSETFRNYVSDITGCGPLSARKTDMAVNVYSPGCFLLCHDDVIGSRRVSYILYLTDPDMPWQPEWGGALRLFPVQEKKNKDGEVAHVPLPDPVKVIPPAWNQLSFFAVQPGESFHDVEEVYHAETQEQLKRDGGRVRVAISGWFHIPQHGEDGYIEGEEEKNAQNSSLMQLRGNPAQFDVPQVQPVAISDPSSHPQGDFEAGDLEFLLRYISAPYLTPDVMEQIADQLEQDSTITLPDILSKAFIERLKAYIEDAETKPLPEKTAAIEESTAWKVAQPPHKHRFLYQLSEDVRASRDITPLTELLDTLLPSSQFRKWLQIATRCTLTSQHVMARRFRRGGDYTLATGQTEPLSLELGLGITPTPGWGEEEGNEDEDEDEEDEEDEEEGEGEEEAEAAEPAAESTSSKVAETAEAPAAAAISAAAQISGAAVTSAQAVAGAAQYFAKMPASRAAARALLAAALALAEAMAKESGQADCMAIAANAASTLASFAAPEESDAATEAAEEEPTKDKGKGKAVDIAEPVLASTEETQPAKDKGKGKAVDTEDSTLASTEETQPSKDKGKGKAVLRSRDNTPSIIQEDENVPDSLDTEQVDVGGMEVYLAPDNDENDDAAVYKSSGDQDSALFFQAASWNKLTLVMRDRGTLKFVKYVSRKARGDRWDVSAKFGIADDGEGEEELQLSDSDEQGDGLHIGRSPSSGSSSD</sequence>
<keyword evidence="5" id="KW-0847">Vitamin C</keyword>
<dbReference type="EMBL" id="SRQM01000101">
    <property type="protein sequence ID" value="KAG6118509.1"/>
    <property type="molecule type" value="Genomic_DNA"/>
</dbReference>
<feature type="compositionally biased region" description="Basic and acidic residues" evidence="13">
    <location>
        <begin position="635"/>
        <end position="647"/>
    </location>
</feature>
<name>A0A9P7Q386_9HYPO</name>
<keyword evidence="6" id="KW-0223">Dioxygenase</keyword>
<dbReference type="GO" id="GO:0006449">
    <property type="term" value="P:regulation of translational termination"/>
    <property type="evidence" value="ECO:0007669"/>
    <property type="project" value="TreeGrafter"/>
</dbReference>
<dbReference type="AlphaFoldDB" id="A0A9P7Q386"/>
<evidence type="ECO:0000256" key="11">
    <source>
        <dbReference type="ARBA" id="ARBA00051966"/>
    </source>
</evidence>
<evidence type="ECO:0000256" key="5">
    <source>
        <dbReference type="ARBA" id="ARBA00022896"/>
    </source>
</evidence>
<evidence type="ECO:0000256" key="10">
    <source>
        <dbReference type="ARBA" id="ARBA00047444"/>
    </source>
</evidence>
<dbReference type="SMART" id="SM00702">
    <property type="entry name" value="P4Hc"/>
    <property type="match status" value="1"/>
</dbReference>
<evidence type="ECO:0000256" key="1">
    <source>
        <dbReference type="ARBA" id="ARBA00001961"/>
    </source>
</evidence>
<feature type="domain" description="Fe2OG dioxygenase" evidence="14">
    <location>
        <begin position="144"/>
        <end position="274"/>
    </location>
</feature>
<feature type="region of interest" description="Disordered" evidence="13">
    <location>
        <begin position="1"/>
        <end position="32"/>
    </location>
</feature>
<dbReference type="InterPro" id="IPR019601">
    <property type="entry name" value="Oxoglutarate/Fe-dep_Oase_C"/>
</dbReference>
<dbReference type="Pfam" id="PF13661">
    <property type="entry name" value="2OG-FeII_Oxy_4"/>
    <property type="match status" value="1"/>
</dbReference>
<comment type="caution">
    <text evidence="15">The sequence shown here is derived from an EMBL/GenBank/DDBJ whole genome shotgun (WGS) entry which is preliminary data.</text>
</comment>
<gene>
    <name evidence="15" type="ORF">E4U13_000162</name>
</gene>
<evidence type="ECO:0000256" key="2">
    <source>
        <dbReference type="ARBA" id="ARBA00004123"/>
    </source>
</evidence>
<dbReference type="InterPro" id="IPR005123">
    <property type="entry name" value="Oxoglu/Fe-dep_dioxygenase_dom"/>
</dbReference>
<dbReference type="PROSITE" id="PS51471">
    <property type="entry name" value="FE2OG_OXY"/>
    <property type="match status" value="1"/>
</dbReference>
<dbReference type="GO" id="GO:0031543">
    <property type="term" value="F:peptidyl-proline dioxygenase activity"/>
    <property type="evidence" value="ECO:0007669"/>
    <property type="project" value="TreeGrafter"/>
</dbReference>
<dbReference type="GO" id="GO:0031418">
    <property type="term" value="F:L-ascorbic acid binding"/>
    <property type="evidence" value="ECO:0007669"/>
    <property type="project" value="UniProtKB-KW"/>
</dbReference>
<evidence type="ECO:0000313" key="15">
    <source>
        <dbReference type="EMBL" id="KAG6118509.1"/>
    </source>
</evidence>
<feature type="region of interest" description="Disordered" evidence="13">
    <location>
        <begin position="800"/>
        <end position="832"/>
    </location>
</feature>
<feature type="compositionally biased region" description="Basic and acidic residues" evidence="13">
    <location>
        <begin position="660"/>
        <end position="672"/>
    </location>
</feature>
<feature type="compositionally biased region" description="Acidic residues" evidence="13">
    <location>
        <begin position="495"/>
        <end position="524"/>
    </location>
</feature>
<evidence type="ECO:0000256" key="12">
    <source>
        <dbReference type="ARBA" id="ARBA00081607"/>
    </source>
</evidence>
<comment type="catalytic activity">
    <reaction evidence="10">
        <text>[ribosomal protein uS12]-L-proline + 2-oxoglutarate + O2 = [ribosomal protein uS12]-(3S)-3-hydroxy-L-proline + succinate + CO2</text>
        <dbReference type="Rhea" id="RHEA:54156"/>
        <dbReference type="Rhea" id="RHEA-COMP:13816"/>
        <dbReference type="Rhea" id="RHEA-COMP:13818"/>
        <dbReference type="ChEBI" id="CHEBI:15379"/>
        <dbReference type="ChEBI" id="CHEBI:16526"/>
        <dbReference type="ChEBI" id="CHEBI:16810"/>
        <dbReference type="ChEBI" id="CHEBI:30031"/>
        <dbReference type="ChEBI" id="CHEBI:50342"/>
        <dbReference type="ChEBI" id="CHEBI:85428"/>
    </reaction>
</comment>
<dbReference type="InterPro" id="IPR006620">
    <property type="entry name" value="Pro_4_hyd_alph"/>
</dbReference>
<protein>
    <recommendedName>
        <fullName evidence="12">uS12 prolyl 3,4-dihydroxylase</fullName>
    </recommendedName>
</protein>
<comment type="cofactor">
    <cofactor evidence="1">
        <name>L-ascorbate</name>
        <dbReference type="ChEBI" id="CHEBI:38290"/>
    </cofactor>
</comment>
<comment type="subcellular location">
    <subcellularLocation>
        <location evidence="2">Nucleus</location>
    </subcellularLocation>
</comment>
<dbReference type="Pfam" id="PF10637">
    <property type="entry name" value="Ofd1_CTDD"/>
    <property type="match status" value="1"/>
</dbReference>
<dbReference type="GO" id="GO:0009896">
    <property type="term" value="P:positive regulation of catabolic process"/>
    <property type="evidence" value="ECO:0007669"/>
    <property type="project" value="UniProtKB-ARBA"/>
</dbReference>
<feature type="region of interest" description="Disordered" evidence="13">
    <location>
        <begin position="481"/>
        <end position="538"/>
    </location>
</feature>
<dbReference type="PANTHER" id="PTHR12117">
    <property type="entry name" value="HISTONE ACETYLTRANSFERASE COMPLEX"/>
    <property type="match status" value="1"/>
</dbReference>
<evidence type="ECO:0000313" key="16">
    <source>
        <dbReference type="Proteomes" id="UP000732380"/>
    </source>
</evidence>
<feature type="compositionally biased region" description="Acidic residues" evidence="13">
    <location>
        <begin position="623"/>
        <end position="634"/>
    </location>
</feature>
<dbReference type="InterPro" id="IPR043044">
    <property type="entry name" value="TPA1/Ofd1_C"/>
</dbReference>
<evidence type="ECO:0000256" key="7">
    <source>
        <dbReference type="ARBA" id="ARBA00023002"/>
    </source>
</evidence>
<feature type="region of interest" description="Disordered" evidence="13">
    <location>
        <begin position="621"/>
        <end position="710"/>
    </location>
</feature>
<comment type="similarity">
    <text evidence="3">Belongs to the TPA1 family.</text>
</comment>
<dbReference type="PANTHER" id="PTHR12117:SF0">
    <property type="entry name" value="PROLYL 3-HYDROXYLASE OGFOD1"/>
    <property type="match status" value="1"/>
</dbReference>
<dbReference type="InterPro" id="IPR039558">
    <property type="entry name" value="TPA1/OFD1_N"/>
</dbReference>
<accession>A0A9P7Q386</accession>
<comment type="catalytic activity">
    <reaction evidence="11">
        <text>[ribosomal protein uS12]-(3S)-3-hydroxy-L-proline + 2-oxoglutarate + O2 = [ribosomal protein uS12]-(3S)-3,4-dihydroxy-L-proline + succinate + CO2</text>
        <dbReference type="Rhea" id="RHEA:54160"/>
        <dbReference type="Rhea" id="RHEA-COMP:13817"/>
        <dbReference type="Rhea" id="RHEA-COMP:13818"/>
        <dbReference type="ChEBI" id="CHEBI:15379"/>
        <dbReference type="ChEBI" id="CHEBI:16526"/>
        <dbReference type="ChEBI" id="CHEBI:16810"/>
        <dbReference type="ChEBI" id="CHEBI:30031"/>
        <dbReference type="ChEBI" id="CHEBI:85428"/>
        <dbReference type="ChEBI" id="CHEBI:138052"/>
    </reaction>
</comment>
<keyword evidence="7" id="KW-0560">Oxidoreductase</keyword>
<keyword evidence="8" id="KW-0408">Iron</keyword>
<evidence type="ECO:0000256" key="13">
    <source>
        <dbReference type="SAM" id="MobiDB-lite"/>
    </source>
</evidence>
<dbReference type="Gene3D" id="2.60.120.620">
    <property type="entry name" value="q2cbj1_9rhob like domain"/>
    <property type="match status" value="2"/>
</dbReference>
<dbReference type="Proteomes" id="UP000732380">
    <property type="component" value="Unassembled WGS sequence"/>
</dbReference>
<reference evidence="15 16" key="1">
    <citation type="journal article" date="2020" name="bioRxiv">
        <title>Whole genome comparisons of ergot fungi reveals the divergence and evolution of species within the genus Claviceps are the result of varying mechanisms driving genome evolution and host range expansion.</title>
        <authorList>
            <person name="Wyka S.A."/>
            <person name="Mondo S.J."/>
            <person name="Liu M."/>
            <person name="Dettman J."/>
            <person name="Nalam V."/>
            <person name="Broders K.D."/>
        </authorList>
    </citation>
    <scope>NUCLEOTIDE SEQUENCE [LARGE SCALE GENOMIC DNA]</scope>
    <source>
        <strain evidence="15 16">LM576</strain>
    </source>
</reference>
<keyword evidence="16" id="KW-1185">Reference proteome</keyword>
<dbReference type="FunFam" id="2.60.120.620:FF:000014">
    <property type="entry name" value="Prolyl 3,4-dihydroxylase TPA1"/>
    <property type="match status" value="1"/>
</dbReference>
<evidence type="ECO:0000256" key="4">
    <source>
        <dbReference type="ARBA" id="ARBA00022723"/>
    </source>
</evidence>
<evidence type="ECO:0000256" key="3">
    <source>
        <dbReference type="ARBA" id="ARBA00007443"/>
    </source>
</evidence>
<dbReference type="GO" id="GO:0005634">
    <property type="term" value="C:nucleus"/>
    <property type="evidence" value="ECO:0007669"/>
    <property type="project" value="UniProtKB-SubCell"/>
</dbReference>
<feature type="compositionally biased region" description="Acidic residues" evidence="13">
    <location>
        <begin position="800"/>
        <end position="816"/>
    </location>
</feature>
<dbReference type="GO" id="GO:0005737">
    <property type="term" value="C:cytoplasm"/>
    <property type="evidence" value="ECO:0007669"/>
    <property type="project" value="TreeGrafter"/>
</dbReference>
<keyword evidence="9" id="KW-0539">Nucleus</keyword>